<feature type="compositionally biased region" description="Basic residues" evidence="5">
    <location>
        <begin position="24"/>
        <end position="39"/>
    </location>
</feature>
<accession>A0A0K3CJ75</accession>
<dbReference type="Proteomes" id="UP000199069">
    <property type="component" value="Unassembled WGS sequence"/>
</dbReference>
<dbReference type="InterPro" id="IPR000547">
    <property type="entry name" value="Clathrin_H-chain/VPS_repeat"/>
</dbReference>
<dbReference type="InterPro" id="IPR019452">
    <property type="entry name" value="VPS39/TGF_beta_rcpt-assoc_1"/>
</dbReference>
<dbReference type="Pfam" id="PF10366">
    <property type="entry name" value="Vps39_1"/>
    <property type="match status" value="1"/>
</dbReference>
<reference evidence="7 8" key="1">
    <citation type="submission" date="2015-07" db="EMBL/GenBank/DDBJ databases">
        <authorList>
            <person name="Cajimat M.N.B."/>
            <person name="Milazzo M.L."/>
            <person name="Fulhorst C.F."/>
        </authorList>
    </citation>
    <scope>NUCLEOTIDE SEQUENCE [LARGE SCALE GENOMIC DNA]</scope>
    <source>
        <strain evidence="7">Single colony</strain>
    </source>
</reference>
<feature type="region of interest" description="Disordered" evidence="5">
    <location>
        <begin position="20"/>
        <end position="42"/>
    </location>
</feature>
<keyword evidence="2" id="KW-0472">Membrane</keyword>
<dbReference type="PROSITE" id="PS50236">
    <property type="entry name" value="CHCR"/>
    <property type="match status" value="1"/>
</dbReference>
<name>A0A0K3CJ75_RHOTO</name>
<evidence type="ECO:0000313" key="8">
    <source>
        <dbReference type="Proteomes" id="UP000199069"/>
    </source>
</evidence>
<feature type="compositionally biased region" description="Basic and acidic residues" evidence="5">
    <location>
        <begin position="573"/>
        <end position="585"/>
    </location>
</feature>
<dbReference type="OMA" id="CEVEQVE"/>
<feature type="compositionally biased region" description="Low complexity" evidence="5">
    <location>
        <begin position="591"/>
        <end position="600"/>
    </location>
</feature>
<evidence type="ECO:0000256" key="3">
    <source>
        <dbReference type="ARBA" id="ARBA00038201"/>
    </source>
</evidence>
<dbReference type="STRING" id="5286.A0A0K3CJ75"/>
<dbReference type="GO" id="GO:0006886">
    <property type="term" value="P:intracellular protein transport"/>
    <property type="evidence" value="ECO:0007669"/>
    <property type="project" value="UniProtKB-UniRule"/>
</dbReference>
<gene>
    <name evidence="7" type="primary">FGENESH: predicted gene_8.418</name>
    <name evidence="7" type="ORF">BN2166_0045630</name>
</gene>
<sequence length="1118" mass="123527">MPYLPLIPSHLPVELVAASLKQPTKSHSHAHHHHEHRPRCTLDSEDEKFDSIFSFPRNYTTHVRCPKHGIVHDPALALPERNSRETSSFESSGDLTLHSFPDFALLSSFASQTKASASVFALSTEVHHPAANADVPRAVPEIHTTLAIACKRRLLLLSWVDGTWNPQVEVSLPHQIRGMAFDGRRLVAGFSTGEYGVITLSPLEGKGAGQPPTLGDLFSPPLPLAERPSRTGVPGLGGLGGLGNVVSLGALNALSKKLEKNGVVRVPRPARRQRPERSEEKKVESEWLWAEEWGWQREKVDEAGEVLVVRDTSAPSISYHSSVDEALVCPPYVVSLVAPAPPAPGTTASSATPHYSLAVHALETLQPVQTLSLPPTASSPPASIAESTLSALSRSTAPAKPATLARLLTVSASTPKPPLLVLTSTPATTSAPAAAAGASEQTLWVATMDSWQSQLEELGEQGKWEDGIALLRGSFDILTDPLPVRSNLPPVAASSADVALEQPPLSRRLATLHALHLFKTHRYDLAIDAFIALDISPARVVCLYPVPISGKLYREASAHEEVFGGRPHARVQAAHEEAEEKRRAEEEEQRSAAQQANQARGSPATGSPARPRKGVLAGAAEDDDAASIRSVGSRLTGKKSWLRDREPSTTLDEIAENAARERDQQEKIAAQDYSRSVDELVRYLTDRRQKYAQAFAALLPSSRPTPSSPRPAADADELLSLPNEPLTKLSPDQLARVAQVVDTALFRSYLATKPVMVGPLCRIENWCEVAEVEELLLDAKKYRELLDLYNGKNMHEKAVELLKRMSEDEDDPEEKVEPTVRYLQKLGPTHLAVILDASRWVFEQDVESGLQIFCADLEEVESLPRHAVMAHLEGVGRDVCIKYLEHIIWQLDEQGADFHEKLIELYLQAVQAPSTGRDDESYRKLLDLLETSKSYRADRILGRLPSEDMHEVRAVLLGRLGRHEGALQIYVYQLEDQATAEQYCKRVYDSDESMRPTIFHLLLRLYLRPRQNHPLFVGPALALLSTQAARIDPIEAFELLPPLVAVSDIKVYLEKTLRRSNERARETKMVKAIGRSWVDQADREVVDLEERRVKVTEGRVGEVTHYQCREDFQRTRAL</sequence>
<evidence type="ECO:0000256" key="4">
    <source>
        <dbReference type="PROSITE-ProRule" id="PRU01006"/>
    </source>
</evidence>
<dbReference type="GO" id="GO:0000329">
    <property type="term" value="C:fungal-type vacuole membrane"/>
    <property type="evidence" value="ECO:0007669"/>
    <property type="project" value="TreeGrafter"/>
</dbReference>
<feature type="region of interest" description="Disordered" evidence="5">
    <location>
        <begin position="564"/>
        <end position="667"/>
    </location>
</feature>
<dbReference type="GO" id="GO:0006914">
    <property type="term" value="P:autophagy"/>
    <property type="evidence" value="ECO:0007669"/>
    <property type="project" value="TreeGrafter"/>
</dbReference>
<dbReference type="PANTHER" id="PTHR12894">
    <property type="entry name" value="CNH DOMAIN CONTAINING"/>
    <property type="match status" value="1"/>
</dbReference>
<comment type="similarity">
    <text evidence="3">Belongs to the VAM6/VPS39 family.</text>
</comment>
<dbReference type="EMBL" id="CWKI01000008">
    <property type="protein sequence ID" value="CTR08702.1"/>
    <property type="molecule type" value="Genomic_DNA"/>
</dbReference>
<comment type="subcellular location">
    <subcellularLocation>
        <location evidence="1">Endomembrane system</location>
        <topology evidence="1">Peripheral membrane protein</topology>
    </subcellularLocation>
</comment>
<proteinExistence type="inferred from homology"/>
<dbReference type="InterPro" id="IPR032914">
    <property type="entry name" value="Vam6/VPS39/TRAP1"/>
</dbReference>
<dbReference type="PANTHER" id="PTHR12894:SF49">
    <property type="entry name" value="VAM6_VPS39-LIKE PROTEIN"/>
    <property type="match status" value="1"/>
</dbReference>
<evidence type="ECO:0000259" key="6">
    <source>
        <dbReference type="Pfam" id="PF10366"/>
    </source>
</evidence>
<dbReference type="GO" id="GO:0034058">
    <property type="term" value="P:endosomal vesicle fusion"/>
    <property type="evidence" value="ECO:0007669"/>
    <property type="project" value="TreeGrafter"/>
</dbReference>
<evidence type="ECO:0000256" key="2">
    <source>
        <dbReference type="ARBA" id="ARBA00023136"/>
    </source>
</evidence>
<feature type="domain" description="Vacuolar sorting protein 39/Transforming growth factor beta receptor-associated" evidence="6">
    <location>
        <begin position="741"/>
        <end position="841"/>
    </location>
</feature>
<protein>
    <submittedName>
        <fullName evidence="7">BY PROTMAP: gi|342319407|gb|EGU11356.1| Rab guanyl-nucleotide exchange factor [Rhodotorula glutinis ATCC 204091]</fullName>
    </submittedName>
</protein>
<evidence type="ECO:0000256" key="5">
    <source>
        <dbReference type="SAM" id="MobiDB-lite"/>
    </source>
</evidence>
<keyword evidence="8" id="KW-1185">Reference proteome</keyword>
<dbReference type="GO" id="GO:0012505">
    <property type="term" value="C:endomembrane system"/>
    <property type="evidence" value="ECO:0007669"/>
    <property type="project" value="UniProtKB-SubCell"/>
</dbReference>
<dbReference type="AlphaFoldDB" id="A0A0K3CJ75"/>
<organism evidence="7 8">
    <name type="scientific">Rhodotorula toruloides</name>
    <name type="common">Yeast</name>
    <name type="synonym">Rhodosporidium toruloides</name>
    <dbReference type="NCBI Taxonomy" id="5286"/>
    <lineage>
        <taxon>Eukaryota</taxon>
        <taxon>Fungi</taxon>
        <taxon>Dikarya</taxon>
        <taxon>Basidiomycota</taxon>
        <taxon>Pucciniomycotina</taxon>
        <taxon>Microbotryomycetes</taxon>
        <taxon>Sporidiobolales</taxon>
        <taxon>Sporidiobolaceae</taxon>
        <taxon>Rhodotorula</taxon>
    </lineage>
</organism>
<evidence type="ECO:0000313" key="7">
    <source>
        <dbReference type="EMBL" id="CTR08702.1"/>
    </source>
</evidence>
<evidence type="ECO:0000256" key="1">
    <source>
        <dbReference type="ARBA" id="ARBA00004184"/>
    </source>
</evidence>
<feature type="repeat" description="CHCR" evidence="4">
    <location>
        <begin position="851"/>
        <end position="1011"/>
    </location>
</feature>